<evidence type="ECO:0000313" key="10">
    <source>
        <dbReference type="EMBL" id="PHV65727.1"/>
    </source>
</evidence>
<feature type="domain" description="Mechanosensitive ion channel MscS" evidence="8">
    <location>
        <begin position="128"/>
        <end position="198"/>
    </location>
</feature>
<dbReference type="InterPro" id="IPR045276">
    <property type="entry name" value="YbiO_bact"/>
</dbReference>
<dbReference type="Gene3D" id="3.30.70.100">
    <property type="match status" value="1"/>
</dbReference>
<dbReference type="InterPro" id="IPR006685">
    <property type="entry name" value="MscS_channel_2nd"/>
</dbReference>
<dbReference type="InterPro" id="IPR023408">
    <property type="entry name" value="MscS_beta-dom_sf"/>
</dbReference>
<dbReference type="InterPro" id="IPR011014">
    <property type="entry name" value="MscS_channel_TM-2"/>
</dbReference>
<dbReference type="InterPro" id="IPR010920">
    <property type="entry name" value="LSM_dom_sf"/>
</dbReference>
<dbReference type="Gene3D" id="1.10.287.1260">
    <property type="match status" value="1"/>
</dbReference>
<dbReference type="SUPFAM" id="SSF82689">
    <property type="entry name" value="Mechanosensitive channel protein MscS (YggB), C-terminal domain"/>
    <property type="match status" value="1"/>
</dbReference>
<dbReference type="InterPro" id="IPR049278">
    <property type="entry name" value="MS_channel_C"/>
</dbReference>
<dbReference type="PANTHER" id="PTHR30460:SF0">
    <property type="entry name" value="MODERATE CONDUCTANCE MECHANOSENSITIVE CHANNEL YBIO"/>
    <property type="match status" value="1"/>
</dbReference>
<dbReference type="RefSeq" id="WP_099384052.1">
    <property type="nucleotide sequence ID" value="NZ_PEBD01000010.1"/>
</dbReference>
<keyword evidence="6 7" id="KW-0472">Membrane</keyword>
<dbReference type="Pfam" id="PF00924">
    <property type="entry name" value="MS_channel_2nd"/>
    <property type="match status" value="1"/>
</dbReference>
<dbReference type="AlphaFoldDB" id="A0A2G3PIT6"/>
<dbReference type="PANTHER" id="PTHR30460">
    <property type="entry name" value="MODERATE CONDUCTANCE MECHANOSENSITIVE CHANNEL YBIO"/>
    <property type="match status" value="1"/>
</dbReference>
<evidence type="ECO:0000256" key="3">
    <source>
        <dbReference type="ARBA" id="ARBA00022475"/>
    </source>
</evidence>
<name>A0A2G3PIT6_WILMA</name>
<dbReference type="GO" id="GO:0005886">
    <property type="term" value="C:plasma membrane"/>
    <property type="evidence" value="ECO:0007669"/>
    <property type="project" value="UniProtKB-SubCell"/>
</dbReference>
<evidence type="ECO:0000256" key="7">
    <source>
        <dbReference type="SAM" id="Phobius"/>
    </source>
</evidence>
<evidence type="ECO:0000256" key="5">
    <source>
        <dbReference type="ARBA" id="ARBA00022989"/>
    </source>
</evidence>
<evidence type="ECO:0000256" key="1">
    <source>
        <dbReference type="ARBA" id="ARBA00004651"/>
    </source>
</evidence>
<comment type="similarity">
    <text evidence="2">Belongs to the MscS (TC 1.A.23) family.</text>
</comment>
<dbReference type="SUPFAM" id="SSF50182">
    <property type="entry name" value="Sm-like ribonucleoproteins"/>
    <property type="match status" value="1"/>
</dbReference>
<gene>
    <name evidence="10" type="ORF">CSW57_18580</name>
</gene>
<comment type="subcellular location">
    <subcellularLocation>
        <location evidence="1">Cell membrane</location>
        <topology evidence="1">Multi-pass membrane protein</topology>
    </subcellularLocation>
</comment>
<evidence type="ECO:0000313" key="11">
    <source>
        <dbReference type="Proteomes" id="UP000225108"/>
    </source>
</evidence>
<dbReference type="SUPFAM" id="SSF82861">
    <property type="entry name" value="Mechanosensitive channel protein MscS (YggB), transmembrane region"/>
    <property type="match status" value="1"/>
</dbReference>
<dbReference type="Proteomes" id="UP000225108">
    <property type="component" value="Unassembled WGS sequence"/>
</dbReference>
<evidence type="ECO:0000259" key="8">
    <source>
        <dbReference type="Pfam" id="PF00924"/>
    </source>
</evidence>
<dbReference type="EMBL" id="PEBD01000010">
    <property type="protein sequence ID" value="PHV65727.1"/>
    <property type="molecule type" value="Genomic_DNA"/>
</dbReference>
<dbReference type="InterPro" id="IPR011066">
    <property type="entry name" value="MscS_channel_C_sf"/>
</dbReference>
<sequence length="312" mass="33568">MQDLVALVTAAPETPAGTSRFVRWLSLQGLTIVLWVLGALLATRFIQWVVGRITARIDSQFTESDALVRSEAIKHRHSVAQILAWAAIAIVYIIAGFNVVRQFNVPITGFVAPATVLGAALGFGAQRIVQDLLSGFFIITEKQYGFGDVVSLAIVGATEPAEGTVEDVTLRITKLRSADGEMITIPNGQIVKAINLSKDWARSVVDIPLPIGADMSKVNDLIAQIGHQAFTDSRTRNLLLDEPTAMGVIDIEVDTMTVRIVARTLPGKQFEVSRDLRSRIVRAFGRAGIALAPGSVIETDSVSPVAAEEGSR</sequence>
<evidence type="ECO:0000256" key="4">
    <source>
        <dbReference type="ARBA" id="ARBA00022692"/>
    </source>
</evidence>
<feature type="domain" description="Mechanosensitive ion channel MscS C-terminal" evidence="9">
    <location>
        <begin position="204"/>
        <end position="290"/>
    </location>
</feature>
<proteinExistence type="inferred from homology"/>
<accession>A0A2G3PIT6</accession>
<evidence type="ECO:0000259" key="9">
    <source>
        <dbReference type="Pfam" id="PF21082"/>
    </source>
</evidence>
<dbReference type="FunFam" id="2.30.30.60:FF:000001">
    <property type="entry name" value="MscS Mechanosensitive ion channel"/>
    <property type="match status" value="1"/>
</dbReference>
<keyword evidence="5 7" id="KW-1133">Transmembrane helix</keyword>
<dbReference type="Gene3D" id="2.30.30.60">
    <property type="match status" value="1"/>
</dbReference>
<comment type="caution">
    <text evidence="10">The sequence shown here is derived from an EMBL/GenBank/DDBJ whole genome shotgun (WGS) entry which is preliminary data.</text>
</comment>
<feature type="transmembrane region" description="Helical" evidence="7">
    <location>
        <begin position="79"/>
        <end position="97"/>
    </location>
</feature>
<keyword evidence="4 7" id="KW-0812">Transmembrane</keyword>
<feature type="transmembrane region" description="Helical" evidence="7">
    <location>
        <begin position="103"/>
        <end position="123"/>
    </location>
</feature>
<evidence type="ECO:0000256" key="6">
    <source>
        <dbReference type="ARBA" id="ARBA00023136"/>
    </source>
</evidence>
<evidence type="ECO:0000256" key="2">
    <source>
        <dbReference type="ARBA" id="ARBA00008017"/>
    </source>
</evidence>
<organism evidence="10 11">
    <name type="scientific">Williamsia marianensis</name>
    <dbReference type="NCBI Taxonomy" id="85044"/>
    <lineage>
        <taxon>Bacteria</taxon>
        <taxon>Bacillati</taxon>
        <taxon>Actinomycetota</taxon>
        <taxon>Actinomycetes</taxon>
        <taxon>Mycobacteriales</taxon>
        <taxon>Nocardiaceae</taxon>
        <taxon>Williamsia</taxon>
    </lineage>
</organism>
<dbReference type="Pfam" id="PF21082">
    <property type="entry name" value="MS_channel_3rd"/>
    <property type="match status" value="1"/>
</dbReference>
<reference evidence="10 11" key="1">
    <citation type="submission" date="2017-10" db="EMBL/GenBank/DDBJ databases">
        <title>The draft genome sequence of Williamsia sp. BULT 1.1 isolated from the semi-arid grassland soils from South Africa.</title>
        <authorList>
            <person name="Kabwe M.H."/>
            <person name="Govender N."/>
            <person name="Mutseka Lunga P."/>
            <person name="Vikram S."/>
            <person name="Makhalanyane T.P."/>
        </authorList>
    </citation>
    <scope>NUCLEOTIDE SEQUENCE [LARGE SCALE GENOMIC DNA]</scope>
    <source>
        <strain evidence="10 11">BULT 1.1</strain>
    </source>
</reference>
<dbReference type="GO" id="GO:0008381">
    <property type="term" value="F:mechanosensitive monoatomic ion channel activity"/>
    <property type="evidence" value="ECO:0007669"/>
    <property type="project" value="InterPro"/>
</dbReference>
<feature type="transmembrane region" description="Helical" evidence="7">
    <location>
        <begin position="32"/>
        <end position="50"/>
    </location>
</feature>
<keyword evidence="3" id="KW-1003">Cell membrane</keyword>
<protein>
    <submittedName>
        <fullName evidence="10">Mechanosensitive ion channel protein MscS</fullName>
    </submittedName>
</protein>